<dbReference type="InterPro" id="IPR052909">
    <property type="entry name" value="Transposase_6_like"/>
</dbReference>
<dbReference type="AlphaFoldDB" id="A0A7T0PWD0"/>
<reference evidence="2 3" key="1">
    <citation type="submission" date="2020-11" db="EMBL/GenBank/DDBJ databases">
        <title>Actinomyces sp. ZJ750.</title>
        <authorList>
            <person name="Zhou J."/>
        </authorList>
    </citation>
    <scope>NUCLEOTIDE SEQUENCE [LARGE SCALE GENOMIC DNA]</scope>
    <source>
        <strain evidence="2 3">ZJ750</strain>
    </source>
</reference>
<gene>
    <name evidence="2" type="ORF">ID810_07980</name>
</gene>
<feature type="domain" description="Insertion element IS402-like" evidence="1">
    <location>
        <begin position="7"/>
        <end position="79"/>
    </location>
</feature>
<dbReference type="PANTHER" id="PTHR46637">
    <property type="entry name" value="TIS1421-TRANSPOSASE PROTEIN A"/>
    <property type="match status" value="1"/>
</dbReference>
<sequence>MSRTRFLTDEQRAVLAPLLPAQRPATGRPRRDDRQVLDGIIYRYRTGVAWRDLPERFGPWQTVCKRHRLRAGDATLDRVRQRLPAQADASGEVGWDVSVDSSVVRVHQHAANAPRDHTGGPTELPNYRNRLEEPTDHAIGRSRAGLSTKIHSMVDHACRGLVVLIGPGQAAIAPCSSR</sequence>
<evidence type="ECO:0000259" key="1">
    <source>
        <dbReference type="Pfam" id="PF13340"/>
    </source>
</evidence>
<name>A0A7T0PWD0_9ACTO</name>
<protein>
    <submittedName>
        <fullName evidence="2">IS5 family transposase</fullName>
    </submittedName>
</protein>
<dbReference type="Proteomes" id="UP000594637">
    <property type="component" value="Chromosome"/>
</dbReference>
<dbReference type="PANTHER" id="PTHR46637:SF1">
    <property type="entry name" value="BLL5188 PROTEIN"/>
    <property type="match status" value="1"/>
</dbReference>
<accession>A0A7T0PWD0</accession>
<dbReference type="NCBIfam" id="NF033580">
    <property type="entry name" value="transpos_IS5_3"/>
    <property type="match status" value="1"/>
</dbReference>
<dbReference type="RefSeq" id="WP_196781489.1">
    <property type="nucleotide sequence ID" value="NZ_CP063989.1"/>
</dbReference>
<keyword evidence="3" id="KW-1185">Reference proteome</keyword>
<proteinExistence type="predicted"/>
<dbReference type="InterPro" id="IPR025161">
    <property type="entry name" value="IS402-like_dom"/>
</dbReference>
<evidence type="ECO:0000313" key="2">
    <source>
        <dbReference type="EMBL" id="QPL04715.1"/>
    </source>
</evidence>
<dbReference type="Pfam" id="PF13340">
    <property type="entry name" value="DUF4096"/>
    <property type="match status" value="1"/>
</dbReference>
<dbReference type="KEGG" id="arep:ID810_07980"/>
<evidence type="ECO:0000313" key="3">
    <source>
        <dbReference type="Proteomes" id="UP000594637"/>
    </source>
</evidence>
<dbReference type="EMBL" id="CP063989">
    <property type="protein sequence ID" value="QPL04715.1"/>
    <property type="molecule type" value="Genomic_DNA"/>
</dbReference>
<organism evidence="2 3">
    <name type="scientific">Actinomyces respiraculi</name>
    <dbReference type="NCBI Taxonomy" id="2744574"/>
    <lineage>
        <taxon>Bacteria</taxon>
        <taxon>Bacillati</taxon>
        <taxon>Actinomycetota</taxon>
        <taxon>Actinomycetes</taxon>
        <taxon>Actinomycetales</taxon>
        <taxon>Actinomycetaceae</taxon>
        <taxon>Actinomyces</taxon>
    </lineage>
</organism>